<dbReference type="Gene3D" id="2.60.40.420">
    <property type="entry name" value="Cupredoxins - blue copper proteins"/>
    <property type="match status" value="1"/>
</dbReference>
<evidence type="ECO:0000313" key="5">
    <source>
        <dbReference type="Proteomes" id="UP000813462"/>
    </source>
</evidence>
<dbReference type="InterPro" id="IPR008972">
    <property type="entry name" value="Cupredoxin"/>
</dbReference>
<organism evidence="4 5">
    <name type="scientific">Ziziphus jujuba var. spinosa</name>
    <dbReference type="NCBI Taxonomy" id="714518"/>
    <lineage>
        <taxon>Eukaryota</taxon>
        <taxon>Viridiplantae</taxon>
        <taxon>Streptophyta</taxon>
        <taxon>Embryophyta</taxon>
        <taxon>Tracheophyta</taxon>
        <taxon>Spermatophyta</taxon>
        <taxon>Magnoliopsida</taxon>
        <taxon>eudicotyledons</taxon>
        <taxon>Gunneridae</taxon>
        <taxon>Pentapetalae</taxon>
        <taxon>rosids</taxon>
        <taxon>fabids</taxon>
        <taxon>Rosales</taxon>
        <taxon>Rhamnaceae</taxon>
        <taxon>Paliureae</taxon>
        <taxon>Ziziphus</taxon>
    </lineage>
</organism>
<reference evidence="4" key="1">
    <citation type="journal article" date="2021" name="Front. Plant Sci.">
        <title>Chromosome-Scale Genome Assembly for Chinese Sour Jujube and Insights Into Its Genome Evolution and Domestication Signature.</title>
        <authorList>
            <person name="Shen L.-Y."/>
            <person name="Luo H."/>
            <person name="Wang X.-L."/>
            <person name="Wang X.-M."/>
            <person name="Qiu X.-J."/>
            <person name="Liu H."/>
            <person name="Zhou S.-S."/>
            <person name="Jia K.-H."/>
            <person name="Nie S."/>
            <person name="Bao Y.-T."/>
            <person name="Zhang R.-G."/>
            <person name="Yun Q.-Z."/>
            <person name="Chai Y.-H."/>
            <person name="Lu J.-Y."/>
            <person name="Li Y."/>
            <person name="Zhao S.-W."/>
            <person name="Mao J.-F."/>
            <person name="Jia S.-G."/>
            <person name="Mao Y.-M."/>
        </authorList>
    </citation>
    <scope>NUCLEOTIDE SEQUENCE</scope>
    <source>
        <strain evidence="4">AT0</strain>
        <tissue evidence="4">Leaf</tissue>
    </source>
</reference>
<evidence type="ECO:0000259" key="3">
    <source>
        <dbReference type="PROSITE" id="PS51485"/>
    </source>
</evidence>
<feature type="compositionally biased region" description="Pro residues" evidence="1">
    <location>
        <begin position="111"/>
        <end position="125"/>
    </location>
</feature>
<dbReference type="EMBL" id="JAEACU010000001">
    <property type="protein sequence ID" value="KAH7546659.1"/>
    <property type="molecule type" value="Genomic_DNA"/>
</dbReference>
<comment type="caution">
    <text evidence="4">The sequence shown here is derived from an EMBL/GenBank/DDBJ whole genome shotgun (WGS) entry which is preliminary data.</text>
</comment>
<protein>
    <recommendedName>
        <fullName evidence="3">Phytocyanin domain-containing protein</fullName>
    </recommendedName>
</protein>
<dbReference type="Proteomes" id="UP000813462">
    <property type="component" value="Unassembled WGS sequence"/>
</dbReference>
<dbReference type="GO" id="GO:0009055">
    <property type="term" value="F:electron transfer activity"/>
    <property type="evidence" value="ECO:0007669"/>
    <property type="project" value="InterPro"/>
</dbReference>
<dbReference type="GO" id="GO:0005886">
    <property type="term" value="C:plasma membrane"/>
    <property type="evidence" value="ECO:0007669"/>
    <property type="project" value="TreeGrafter"/>
</dbReference>
<dbReference type="SUPFAM" id="SSF49503">
    <property type="entry name" value="Cupredoxins"/>
    <property type="match status" value="1"/>
</dbReference>
<dbReference type="AlphaFoldDB" id="A0A978W3X5"/>
<dbReference type="Pfam" id="PF02298">
    <property type="entry name" value="Cu_bind_like"/>
    <property type="match status" value="1"/>
</dbReference>
<evidence type="ECO:0000313" key="4">
    <source>
        <dbReference type="EMBL" id="KAH7546659.1"/>
    </source>
</evidence>
<sequence>MAAFDYTAGNDSLIVVHNKEDYDNCTTDSPVQNFTDGHTVYTFNQSGAYYFISGNKDNCLNKNQKLIVVVLADRSNRYSNQTNSAMSPLSNSTETSPSPAPAAGSVEMNPTPSPTSEIPPPPPPPSAASANLVSFIAYIGAFAASSLLLVF</sequence>
<name>A0A978W3X5_ZIZJJ</name>
<dbReference type="PANTHER" id="PTHR33021:SF253">
    <property type="entry name" value="EARLY NODULIN-LIKE PROTEIN 9"/>
    <property type="match status" value="1"/>
</dbReference>
<keyword evidence="2" id="KW-0812">Transmembrane</keyword>
<feature type="region of interest" description="Disordered" evidence="1">
    <location>
        <begin position="79"/>
        <end position="125"/>
    </location>
</feature>
<proteinExistence type="predicted"/>
<keyword evidence="2" id="KW-1133">Transmembrane helix</keyword>
<evidence type="ECO:0000256" key="1">
    <source>
        <dbReference type="SAM" id="MobiDB-lite"/>
    </source>
</evidence>
<keyword evidence="2" id="KW-0472">Membrane</keyword>
<gene>
    <name evidence="4" type="ORF">FEM48_Zijuj01G0224900</name>
</gene>
<accession>A0A978W3X5</accession>
<feature type="transmembrane region" description="Helical" evidence="2">
    <location>
        <begin position="132"/>
        <end position="150"/>
    </location>
</feature>
<feature type="domain" description="Phytocyanin" evidence="3">
    <location>
        <begin position="1"/>
        <end position="72"/>
    </location>
</feature>
<dbReference type="PROSITE" id="PS51485">
    <property type="entry name" value="PHYTOCYANIN"/>
    <property type="match status" value="1"/>
</dbReference>
<dbReference type="InterPro" id="IPR039391">
    <property type="entry name" value="Phytocyanin-like"/>
</dbReference>
<evidence type="ECO:0000256" key="2">
    <source>
        <dbReference type="SAM" id="Phobius"/>
    </source>
</evidence>
<dbReference type="InterPro" id="IPR003245">
    <property type="entry name" value="Phytocyanin_dom"/>
</dbReference>
<dbReference type="PANTHER" id="PTHR33021">
    <property type="entry name" value="BLUE COPPER PROTEIN"/>
    <property type="match status" value="1"/>
</dbReference>
<feature type="compositionally biased region" description="Polar residues" evidence="1">
    <location>
        <begin position="79"/>
        <end position="97"/>
    </location>
</feature>